<organism evidence="1 2">
    <name type="scientific">Actinokineospora guangxiensis</name>
    <dbReference type="NCBI Taxonomy" id="1490288"/>
    <lineage>
        <taxon>Bacteria</taxon>
        <taxon>Bacillati</taxon>
        <taxon>Actinomycetota</taxon>
        <taxon>Actinomycetes</taxon>
        <taxon>Pseudonocardiales</taxon>
        <taxon>Pseudonocardiaceae</taxon>
        <taxon>Actinokineospora</taxon>
    </lineage>
</organism>
<dbReference type="EMBL" id="JBHSKF010000001">
    <property type="protein sequence ID" value="MFC5285862.1"/>
    <property type="molecule type" value="Genomic_DNA"/>
</dbReference>
<evidence type="ECO:0008006" key="3">
    <source>
        <dbReference type="Google" id="ProtNLM"/>
    </source>
</evidence>
<accession>A0ABW0EFW4</accession>
<evidence type="ECO:0000313" key="1">
    <source>
        <dbReference type="EMBL" id="MFC5285862.1"/>
    </source>
</evidence>
<sequence>MPEVGVAEQAGVDAAGRTRPSEDVVVVLPSAVILLDGATSADWPAGPYAIALAAQLAGRLTAAPEVSLVEHLSGAIRAVARHHGHTPGASPSSTVAIARWDESTVEVLVLADSPVVVFHPNGEHTVVADTRLRDLRPIPAERVAALRNSEDGFWVAEALPAAARRAVVRDWPRAEVTDLLMASDGVSCGVDEYGVLTWPSALDIAGTAGPFAVLDVVRAAEESDPDGERWPRGKRHDDQALAWVDFSPDRT</sequence>
<name>A0ABW0EFW4_9PSEU</name>
<dbReference type="Gene3D" id="3.60.40.10">
    <property type="entry name" value="PPM-type phosphatase domain"/>
    <property type="match status" value="1"/>
</dbReference>
<dbReference type="Proteomes" id="UP001596157">
    <property type="component" value="Unassembled WGS sequence"/>
</dbReference>
<gene>
    <name evidence="1" type="ORF">ACFPM7_02270</name>
</gene>
<dbReference type="InterPro" id="IPR036457">
    <property type="entry name" value="PPM-type-like_dom_sf"/>
</dbReference>
<keyword evidence="2" id="KW-1185">Reference proteome</keyword>
<protein>
    <recommendedName>
        <fullName evidence="3">Protein phosphatase 2C-like protein</fullName>
    </recommendedName>
</protein>
<dbReference type="RefSeq" id="WP_378243193.1">
    <property type="nucleotide sequence ID" value="NZ_JBHSKF010000001.1"/>
</dbReference>
<comment type="caution">
    <text evidence="1">The sequence shown here is derived from an EMBL/GenBank/DDBJ whole genome shotgun (WGS) entry which is preliminary data.</text>
</comment>
<reference evidence="2" key="1">
    <citation type="journal article" date="2019" name="Int. J. Syst. Evol. Microbiol.">
        <title>The Global Catalogue of Microorganisms (GCM) 10K type strain sequencing project: providing services to taxonomists for standard genome sequencing and annotation.</title>
        <authorList>
            <consortium name="The Broad Institute Genomics Platform"/>
            <consortium name="The Broad Institute Genome Sequencing Center for Infectious Disease"/>
            <person name="Wu L."/>
            <person name="Ma J."/>
        </authorList>
    </citation>
    <scope>NUCLEOTIDE SEQUENCE [LARGE SCALE GENOMIC DNA]</scope>
    <source>
        <strain evidence="2">CCUG 59778</strain>
    </source>
</reference>
<proteinExistence type="predicted"/>
<evidence type="ECO:0000313" key="2">
    <source>
        <dbReference type="Proteomes" id="UP001596157"/>
    </source>
</evidence>
<dbReference type="SUPFAM" id="SSF81606">
    <property type="entry name" value="PP2C-like"/>
    <property type="match status" value="1"/>
</dbReference>